<dbReference type="GO" id="GO:0005840">
    <property type="term" value="C:ribosome"/>
    <property type="evidence" value="ECO:0007669"/>
    <property type="project" value="UniProtKB-KW"/>
</dbReference>
<keyword evidence="2" id="KW-0689">Ribosomal protein</keyword>
<evidence type="ECO:0008006" key="6">
    <source>
        <dbReference type="Google" id="ProtNLM"/>
    </source>
</evidence>
<accession>A0A0A0A9T2</accession>
<dbReference type="InterPro" id="IPR038584">
    <property type="entry name" value="Ribosomal_bL33_sf"/>
</dbReference>
<dbReference type="STRING" id="50402.A0A0A0A9T2"/>
<feature type="non-terminal residue" evidence="4">
    <location>
        <position position="1"/>
    </location>
</feature>
<keyword evidence="3" id="KW-0687">Ribonucleoprotein</keyword>
<evidence type="ECO:0000313" key="5">
    <source>
        <dbReference type="Proteomes" id="UP000053858"/>
    </source>
</evidence>
<evidence type="ECO:0000256" key="1">
    <source>
        <dbReference type="ARBA" id="ARBA00007596"/>
    </source>
</evidence>
<dbReference type="GO" id="GO:0005739">
    <property type="term" value="C:mitochondrion"/>
    <property type="evidence" value="ECO:0007669"/>
    <property type="project" value="TreeGrafter"/>
</dbReference>
<organism evidence="4 5">
    <name type="scientific">Charadrius vociferus</name>
    <name type="common">Killdeer</name>
    <name type="synonym">Aegialitis vocifera</name>
    <dbReference type="NCBI Taxonomy" id="50402"/>
    <lineage>
        <taxon>Eukaryota</taxon>
        <taxon>Metazoa</taxon>
        <taxon>Chordata</taxon>
        <taxon>Craniata</taxon>
        <taxon>Vertebrata</taxon>
        <taxon>Euteleostomi</taxon>
        <taxon>Archelosauria</taxon>
        <taxon>Archosauria</taxon>
        <taxon>Dinosauria</taxon>
        <taxon>Saurischia</taxon>
        <taxon>Theropoda</taxon>
        <taxon>Coelurosauria</taxon>
        <taxon>Aves</taxon>
        <taxon>Neognathae</taxon>
        <taxon>Neoaves</taxon>
        <taxon>Charadriiformes</taxon>
        <taxon>Charadriidae</taxon>
        <taxon>Charadrius</taxon>
    </lineage>
</organism>
<evidence type="ECO:0000313" key="4">
    <source>
        <dbReference type="EMBL" id="KGL89715.1"/>
    </source>
</evidence>
<dbReference type="PANTHER" id="PTHR47037">
    <property type="entry name" value="39S RIBOSOMAL PROTEIN L33, MITOCHONDRIAL"/>
    <property type="match status" value="1"/>
</dbReference>
<proteinExistence type="inferred from homology"/>
<protein>
    <recommendedName>
        <fullName evidence="6">39S ribosomal protein L33, mitochondrial</fullName>
    </recommendedName>
</protein>
<dbReference type="PANTHER" id="PTHR47037:SF1">
    <property type="entry name" value="LARGE RIBOSOMAL SUBUNIT PROTEIN BL33M"/>
    <property type="match status" value="1"/>
</dbReference>
<keyword evidence="5" id="KW-1185">Reference proteome</keyword>
<dbReference type="EMBL" id="KL870842">
    <property type="protein sequence ID" value="KGL89715.1"/>
    <property type="molecule type" value="Genomic_DNA"/>
</dbReference>
<sequence>YILVRMKSAAETGFCFNIRRLRLQEKLVLLRYDPIGKR</sequence>
<evidence type="ECO:0000256" key="3">
    <source>
        <dbReference type="ARBA" id="ARBA00023274"/>
    </source>
</evidence>
<dbReference type="Proteomes" id="UP000053858">
    <property type="component" value="Unassembled WGS sequence"/>
</dbReference>
<dbReference type="Gene3D" id="2.20.28.120">
    <property type="entry name" value="Ribosomal protein L33"/>
    <property type="match status" value="1"/>
</dbReference>
<gene>
    <name evidence="4" type="ORF">N301_04478</name>
</gene>
<dbReference type="AlphaFoldDB" id="A0A0A0A9T2"/>
<evidence type="ECO:0000256" key="2">
    <source>
        <dbReference type="ARBA" id="ARBA00022980"/>
    </source>
</evidence>
<dbReference type="GO" id="GO:1990904">
    <property type="term" value="C:ribonucleoprotein complex"/>
    <property type="evidence" value="ECO:0007669"/>
    <property type="project" value="UniProtKB-KW"/>
</dbReference>
<name>A0A0A0A9T2_CHAVO</name>
<feature type="non-terminal residue" evidence="4">
    <location>
        <position position="38"/>
    </location>
</feature>
<comment type="similarity">
    <text evidence="1">Belongs to the bacterial ribosomal protein bL33 family.</text>
</comment>
<dbReference type="InterPro" id="IPR052008">
    <property type="entry name" value="Mitoribosomal_protein_bL33"/>
</dbReference>
<reference evidence="5" key="1">
    <citation type="journal article" date="2014" name="Science">
        <title>Comparative genomics reveals insights into avian genome evolution and adaptation.</title>
        <authorList>
            <consortium name="Avian Genome Consortium"/>
            <person name="Zhang G."/>
            <person name="Li C."/>
            <person name="Li Q."/>
            <person name="Li B."/>
            <person name="Larkin D.M."/>
            <person name="Lee C."/>
            <person name="Storz J.F."/>
            <person name="Antunes A."/>
            <person name="Greenwold M.J."/>
            <person name="Meredith R.W."/>
            <person name="Odeen A."/>
            <person name="Cui J."/>
            <person name="Zhou Q."/>
            <person name="Xu L."/>
            <person name="Pan H."/>
            <person name="Wang Z."/>
            <person name="Jin L."/>
            <person name="Zhang P."/>
            <person name="Hu H."/>
            <person name="Yang W."/>
            <person name="Hu J."/>
            <person name="Xiao J."/>
            <person name="Yang Z."/>
            <person name="Liu Y."/>
            <person name="Xie Q."/>
            <person name="Yu H."/>
            <person name="Lian J."/>
            <person name="Wen P."/>
            <person name="Zhang F."/>
            <person name="Li H."/>
            <person name="Zeng Y."/>
            <person name="Xiong Z."/>
            <person name="Liu S."/>
            <person name="Zhou L."/>
            <person name="Huang Z."/>
            <person name="An N."/>
            <person name="Wang J."/>
            <person name="Zheng Q."/>
            <person name="Xiong Y."/>
            <person name="Wang G."/>
            <person name="Wang B."/>
            <person name="Wang J."/>
            <person name="Fan Y."/>
            <person name="da Fonseca R.R."/>
            <person name="Alfaro-Nunez A."/>
            <person name="Schubert M."/>
            <person name="Orlando L."/>
            <person name="Mourier T."/>
            <person name="Howard J.T."/>
            <person name="Ganapathy G."/>
            <person name="Pfenning A."/>
            <person name="Whitney O."/>
            <person name="Rivas M.V."/>
            <person name="Hara E."/>
            <person name="Smith J."/>
            <person name="Farre M."/>
            <person name="Narayan J."/>
            <person name="Slavov G."/>
            <person name="Romanov M.N."/>
            <person name="Borges R."/>
            <person name="Machado J.P."/>
            <person name="Khan I."/>
            <person name="Springer M.S."/>
            <person name="Gatesy J."/>
            <person name="Hoffmann F.G."/>
            <person name="Opazo J.C."/>
            <person name="Hastad O."/>
            <person name="Sawyer R.H."/>
            <person name="Kim H."/>
            <person name="Kim K.W."/>
            <person name="Kim H.J."/>
            <person name="Cho S."/>
            <person name="Li N."/>
            <person name="Huang Y."/>
            <person name="Bruford M.W."/>
            <person name="Zhan X."/>
            <person name="Dixon A."/>
            <person name="Bertelsen M.F."/>
            <person name="Derryberry E."/>
            <person name="Warren W."/>
            <person name="Wilson R.K."/>
            <person name="Li S."/>
            <person name="Ray D.A."/>
            <person name="Green R.E."/>
            <person name="O'Brien S.J."/>
            <person name="Griffin D."/>
            <person name="Johnson W.E."/>
            <person name="Haussler D."/>
            <person name="Ryder O.A."/>
            <person name="Willerslev E."/>
            <person name="Graves G.R."/>
            <person name="Alstrom P."/>
            <person name="Fjeldsa J."/>
            <person name="Mindell D.P."/>
            <person name="Edwards S.V."/>
            <person name="Braun E.L."/>
            <person name="Rahbek C."/>
            <person name="Burt D.W."/>
            <person name="Houde P."/>
            <person name="Zhang Y."/>
            <person name="Yang H."/>
            <person name="Wang J."/>
            <person name="Jarvis E.D."/>
            <person name="Gilbert M.T."/>
            <person name="Wang J."/>
        </authorList>
    </citation>
    <scope>NUCLEOTIDE SEQUENCE [LARGE SCALE GENOMIC DNA]</scope>
</reference>